<dbReference type="PANTHER" id="PTHR39475:SF1">
    <property type="entry name" value="CONIDIATION-SPECIFIC PROTEIN 6"/>
    <property type="match status" value="1"/>
</dbReference>
<dbReference type="PANTHER" id="PTHR39475">
    <property type="entry name" value="CONIDIATION-SPECIFIC PROTEIN 6"/>
    <property type="match status" value="1"/>
</dbReference>
<evidence type="ECO:0000313" key="3">
    <source>
        <dbReference type="Proteomes" id="UP000184188"/>
    </source>
</evidence>
<name>A0A1L9SV00_9EURO</name>
<dbReference type="STRING" id="1073090.A0A1L9SV00"/>
<protein>
    <submittedName>
        <fullName evidence="2">Uncharacterized protein</fullName>
    </submittedName>
</protein>
<feature type="compositionally biased region" description="Basic and acidic residues" evidence="1">
    <location>
        <begin position="105"/>
        <end position="120"/>
    </location>
</feature>
<evidence type="ECO:0000313" key="2">
    <source>
        <dbReference type="EMBL" id="OJJ51045.1"/>
    </source>
</evidence>
<reference evidence="3" key="1">
    <citation type="journal article" date="2017" name="Genome Biol.">
        <title>Comparative genomics reveals high biological diversity and specific adaptations in the industrially and medically important fungal genus Aspergillus.</title>
        <authorList>
            <person name="de Vries R.P."/>
            <person name="Riley R."/>
            <person name="Wiebenga A."/>
            <person name="Aguilar-Osorio G."/>
            <person name="Amillis S."/>
            <person name="Uchima C.A."/>
            <person name="Anderluh G."/>
            <person name="Asadollahi M."/>
            <person name="Askin M."/>
            <person name="Barry K."/>
            <person name="Battaglia E."/>
            <person name="Bayram O."/>
            <person name="Benocci T."/>
            <person name="Braus-Stromeyer S.A."/>
            <person name="Caldana C."/>
            <person name="Canovas D."/>
            <person name="Cerqueira G.C."/>
            <person name="Chen F."/>
            <person name="Chen W."/>
            <person name="Choi C."/>
            <person name="Clum A."/>
            <person name="Dos Santos R.A."/>
            <person name="Damasio A.R."/>
            <person name="Diallinas G."/>
            <person name="Emri T."/>
            <person name="Fekete E."/>
            <person name="Flipphi M."/>
            <person name="Freyberg S."/>
            <person name="Gallo A."/>
            <person name="Gournas C."/>
            <person name="Habgood R."/>
            <person name="Hainaut M."/>
            <person name="Harispe M.L."/>
            <person name="Henrissat B."/>
            <person name="Hilden K.S."/>
            <person name="Hope R."/>
            <person name="Hossain A."/>
            <person name="Karabika E."/>
            <person name="Karaffa L."/>
            <person name="Karanyi Z."/>
            <person name="Krasevec N."/>
            <person name="Kuo A."/>
            <person name="Kusch H."/>
            <person name="LaButti K."/>
            <person name="Lagendijk E.L."/>
            <person name="Lapidus A."/>
            <person name="Levasseur A."/>
            <person name="Lindquist E."/>
            <person name="Lipzen A."/>
            <person name="Logrieco A.F."/>
            <person name="MacCabe A."/>
            <person name="Maekelae M.R."/>
            <person name="Malavazi I."/>
            <person name="Melin P."/>
            <person name="Meyer V."/>
            <person name="Mielnichuk N."/>
            <person name="Miskei M."/>
            <person name="Molnar A.P."/>
            <person name="Mule G."/>
            <person name="Ngan C.Y."/>
            <person name="Orejas M."/>
            <person name="Orosz E."/>
            <person name="Ouedraogo J.P."/>
            <person name="Overkamp K.M."/>
            <person name="Park H.-S."/>
            <person name="Perrone G."/>
            <person name="Piumi F."/>
            <person name="Punt P.J."/>
            <person name="Ram A.F."/>
            <person name="Ramon A."/>
            <person name="Rauscher S."/>
            <person name="Record E."/>
            <person name="Riano-Pachon D.M."/>
            <person name="Robert V."/>
            <person name="Roehrig J."/>
            <person name="Ruller R."/>
            <person name="Salamov A."/>
            <person name="Salih N.S."/>
            <person name="Samson R.A."/>
            <person name="Sandor E."/>
            <person name="Sanguinetti M."/>
            <person name="Schuetze T."/>
            <person name="Sepcic K."/>
            <person name="Shelest E."/>
            <person name="Sherlock G."/>
            <person name="Sophianopoulou V."/>
            <person name="Squina F.M."/>
            <person name="Sun H."/>
            <person name="Susca A."/>
            <person name="Todd R.B."/>
            <person name="Tsang A."/>
            <person name="Unkles S.E."/>
            <person name="van de Wiele N."/>
            <person name="van Rossen-Uffink D."/>
            <person name="Oliveira J.V."/>
            <person name="Vesth T.C."/>
            <person name="Visser J."/>
            <person name="Yu J.-H."/>
            <person name="Zhou M."/>
            <person name="Andersen M.R."/>
            <person name="Archer D.B."/>
            <person name="Baker S.E."/>
            <person name="Benoit I."/>
            <person name="Brakhage A.A."/>
            <person name="Braus G.H."/>
            <person name="Fischer R."/>
            <person name="Frisvad J.C."/>
            <person name="Goldman G.H."/>
            <person name="Houbraken J."/>
            <person name="Oakley B."/>
            <person name="Pocsi I."/>
            <person name="Scazzocchio C."/>
            <person name="Seiboth B."/>
            <person name="vanKuyk P.A."/>
            <person name="Wortman J."/>
            <person name="Dyer P.S."/>
            <person name="Grigoriev I.V."/>
        </authorList>
    </citation>
    <scope>NUCLEOTIDE SEQUENCE [LARGE SCALE GENOMIC DNA]</scope>
    <source>
        <strain evidence="3">CBS 506.65</strain>
    </source>
</reference>
<feature type="compositionally biased region" description="Basic and acidic residues" evidence="1">
    <location>
        <begin position="73"/>
        <end position="87"/>
    </location>
</feature>
<dbReference type="GeneID" id="34608104"/>
<dbReference type="VEuPathDB" id="FungiDB:ASPZODRAFT_127041"/>
<feature type="region of interest" description="Disordered" evidence="1">
    <location>
        <begin position="73"/>
        <end position="156"/>
    </location>
</feature>
<organism evidence="2 3">
    <name type="scientific">Penicilliopsis zonata CBS 506.65</name>
    <dbReference type="NCBI Taxonomy" id="1073090"/>
    <lineage>
        <taxon>Eukaryota</taxon>
        <taxon>Fungi</taxon>
        <taxon>Dikarya</taxon>
        <taxon>Ascomycota</taxon>
        <taxon>Pezizomycotina</taxon>
        <taxon>Eurotiomycetes</taxon>
        <taxon>Eurotiomycetidae</taxon>
        <taxon>Eurotiales</taxon>
        <taxon>Aspergillaceae</taxon>
        <taxon>Penicilliopsis</taxon>
    </lineage>
</organism>
<accession>A0A1L9SV00</accession>
<sequence length="156" mass="17612">MAKQPTQTRTKTIYQIESIDLLTPSITVCKMVRGNAYHGAGQSNVGFPAIYEAGDQRNEPQAVINERHRYEDGKVGSHQNLDSKDQRSIANKLAAQETKPHKERQHQDFNAEAEITKRDPTLPAKIHGNTPSKGAQIDKQLQEEDEQRLREKGIKK</sequence>
<evidence type="ECO:0000256" key="1">
    <source>
        <dbReference type="SAM" id="MobiDB-lite"/>
    </source>
</evidence>
<dbReference type="Proteomes" id="UP000184188">
    <property type="component" value="Unassembled WGS sequence"/>
</dbReference>
<proteinExistence type="predicted"/>
<feature type="compositionally biased region" description="Basic and acidic residues" evidence="1">
    <location>
        <begin position="147"/>
        <end position="156"/>
    </location>
</feature>
<dbReference type="RefSeq" id="XP_022585555.1">
    <property type="nucleotide sequence ID" value="XM_022721639.1"/>
</dbReference>
<gene>
    <name evidence="2" type="ORF">ASPZODRAFT_127041</name>
</gene>
<dbReference type="AlphaFoldDB" id="A0A1L9SV00"/>
<keyword evidence="3" id="KW-1185">Reference proteome</keyword>
<dbReference type="OrthoDB" id="3358750at2759"/>
<dbReference type="EMBL" id="KV878336">
    <property type="protein sequence ID" value="OJJ51045.1"/>
    <property type="molecule type" value="Genomic_DNA"/>
</dbReference>